<name>A0A919JKU1_9ACTN</name>
<dbReference type="Gene3D" id="1.25.10.10">
    <property type="entry name" value="Leucine-rich Repeat Variant"/>
    <property type="match status" value="1"/>
</dbReference>
<organism evidence="1 2">
    <name type="scientific">Actinoplanes nipponensis</name>
    <dbReference type="NCBI Taxonomy" id="135950"/>
    <lineage>
        <taxon>Bacteria</taxon>
        <taxon>Bacillati</taxon>
        <taxon>Actinomycetota</taxon>
        <taxon>Actinomycetes</taxon>
        <taxon>Micromonosporales</taxon>
        <taxon>Micromonosporaceae</taxon>
        <taxon>Actinoplanes</taxon>
    </lineage>
</organism>
<gene>
    <name evidence="1" type="ORF">Ani05nite_45350</name>
</gene>
<protein>
    <recommendedName>
        <fullName evidence="3">HEAT repeat protein</fullName>
    </recommendedName>
</protein>
<dbReference type="AlphaFoldDB" id="A0A919JKU1"/>
<dbReference type="InterPro" id="IPR016024">
    <property type="entry name" value="ARM-type_fold"/>
</dbReference>
<evidence type="ECO:0008006" key="3">
    <source>
        <dbReference type="Google" id="ProtNLM"/>
    </source>
</evidence>
<sequence>MTGAEGLDDPDDLTRLFAVWAAGSDGGPEVVGKLLDLALNDDTEVQVTGGIAERWDTVSDAAASALVSVLRRHDALDDPRIERAVVDLAVDDGRVGCLLRFLGPDAGKLRRELEASSEERLRLRALHAVHPIDRSVECNHRFLTDPSPLVRLEALRGHSWFDPEDAQRALTDVDPGVRAAAVRKAQWQKTPVFIAAARVETAPQVRNLYVQALVKQPLTDDVVRALLGYLADEGWVGRTAAGRLRLIDSPGVVAAVASRILVVEDEVHLSALADFPHLLEYAPELLEPLHRLRRGATAGELLGALDRLPPWEHQPWEDPADGLDVVQQGRLLHAVLGWAHGVVDSEGLSAWLAAPDDNTAAEWITEHDWFGSGPAAELLHAAVDGDLRRALAVDLGEDLLPLAHLFTARQIRAGLDPLPPRPLSRLLTEGPDRLRVRFTRGRTVVLRLHGSAAVGPRLDPLDMVLHVPCPQCGTPARVGGHPEWKYRDEDRVREFEDGYAATLTGACPACETPARTEVRISVTESRFDGPREVSWDTRS</sequence>
<dbReference type="RefSeq" id="WP_203771133.1">
    <property type="nucleotide sequence ID" value="NZ_BAAAYJ010000062.1"/>
</dbReference>
<keyword evidence="2" id="KW-1185">Reference proteome</keyword>
<dbReference type="EMBL" id="BOMQ01000053">
    <property type="protein sequence ID" value="GIE51001.1"/>
    <property type="molecule type" value="Genomic_DNA"/>
</dbReference>
<proteinExistence type="predicted"/>
<accession>A0A919JKU1</accession>
<evidence type="ECO:0000313" key="2">
    <source>
        <dbReference type="Proteomes" id="UP000647172"/>
    </source>
</evidence>
<comment type="caution">
    <text evidence="1">The sequence shown here is derived from an EMBL/GenBank/DDBJ whole genome shotgun (WGS) entry which is preliminary data.</text>
</comment>
<evidence type="ECO:0000313" key="1">
    <source>
        <dbReference type="EMBL" id="GIE51001.1"/>
    </source>
</evidence>
<dbReference type="InterPro" id="IPR011989">
    <property type="entry name" value="ARM-like"/>
</dbReference>
<reference evidence="1" key="1">
    <citation type="submission" date="2021-01" db="EMBL/GenBank/DDBJ databases">
        <title>Whole genome shotgun sequence of Actinoplanes nipponensis NBRC 14063.</title>
        <authorList>
            <person name="Komaki H."/>
            <person name="Tamura T."/>
        </authorList>
    </citation>
    <scope>NUCLEOTIDE SEQUENCE</scope>
    <source>
        <strain evidence="1">NBRC 14063</strain>
    </source>
</reference>
<dbReference type="Proteomes" id="UP000647172">
    <property type="component" value="Unassembled WGS sequence"/>
</dbReference>
<dbReference type="SUPFAM" id="SSF48371">
    <property type="entry name" value="ARM repeat"/>
    <property type="match status" value="1"/>
</dbReference>